<sequence length="163" mass="16190">MKSMQKGFTLIELMIVVAIIGILAAVAIPAYQDYTVRARVSEGLAVASSAKLAVAENAANAKAFASGWTPPQATPNLSSISIAPATGQITITTTAAAGNGTLVLVPTANSAASAATPVALVQGTPPAGGNIVWTCYAAGKAASPIAPTVAPTLLAKYAPAECR</sequence>
<evidence type="ECO:0000256" key="1">
    <source>
        <dbReference type="ARBA" id="ARBA00005233"/>
    </source>
</evidence>
<evidence type="ECO:0000256" key="2">
    <source>
        <dbReference type="ARBA" id="ARBA00022481"/>
    </source>
</evidence>
<dbReference type="NCBIfam" id="TIGR02532">
    <property type="entry name" value="IV_pilin_GFxxxE"/>
    <property type="match status" value="1"/>
</dbReference>
<evidence type="ECO:0000313" key="5">
    <source>
        <dbReference type="EMBL" id="QUY36887.1"/>
    </source>
</evidence>
<dbReference type="RefSeq" id="WP_212638999.1">
    <property type="nucleotide sequence ID" value="NZ_CP059558.1"/>
</dbReference>
<accession>A0AAX1MK80</accession>
<dbReference type="InterPro" id="IPR001082">
    <property type="entry name" value="Pilin"/>
</dbReference>
<gene>
    <name evidence="5" type="ORF">H2677_01375</name>
</gene>
<dbReference type="Pfam" id="PF07963">
    <property type="entry name" value="N_methyl"/>
    <property type="match status" value="1"/>
</dbReference>
<reference evidence="5" key="1">
    <citation type="submission" date="2020-07" db="EMBL/GenBank/DDBJ databases">
        <title>Acinetobacter junii strain YR7 chromosome and plasmid pNDM-YR7.</title>
        <authorList>
            <person name="Tang B."/>
        </authorList>
    </citation>
    <scope>NUCLEOTIDE SEQUENCE</scope>
    <source>
        <strain evidence="5">YR7</strain>
    </source>
</reference>
<dbReference type="GO" id="GO:0043107">
    <property type="term" value="P:type IV pilus-dependent motility"/>
    <property type="evidence" value="ECO:0007669"/>
    <property type="project" value="TreeGrafter"/>
</dbReference>
<evidence type="ECO:0000256" key="4">
    <source>
        <dbReference type="SAM" id="Phobius"/>
    </source>
</evidence>
<dbReference type="SUPFAM" id="SSF54523">
    <property type="entry name" value="Pili subunits"/>
    <property type="match status" value="1"/>
</dbReference>
<keyword evidence="2" id="KW-0488">Methylation</keyword>
<protein>
    <submittedName>
        <fullName evidence="5">Pilin</fullName>
    </submittedName>
</protein>
<feature type="transmembrane region" description="Helical" evidence="4">
    <location>
        <begin position="7"/>
        <end position="31"/>
    </location>
</feature>
<dbReference type="Gene3D" id="3.30.700.10">
    <property type="entry name" value="Glycoprotein, Type 4 Pilin"/>
    <property type="match status" value="1"/>
</dbReference>
<dbReference type="GO" id="GO:0044096">
    <property type="term" value="C:type IV pilus"/>
    <property type="evidence" value="ECO:0007669"/>
    <property type="project" value="TreeGrafter"/>
</dbReference>
<keyword evidence="3" id="KW-0281">Fimbrium</keyword>
<dbReference type="InterPro" id="IPR045584">
    <property type="entry name" value="Pilin-like"/>
</dbReference>
<keyword evidence="4" id="KW-0812">Transmembrane</keyword>
<dbReference type="GeneID" id="70091142"/>
<name>A0AAX1MK80_ACIJU</name>
<organism evidence="5 6">
    <name type="scientific">Acinetobacter junii</name>
    <dbReference type="NCBI Taxonomy" id="40215"/>
    <lineage>
        <taxon>Bacteria</taxon>
        <taxon>Pseudomonadati</taxon>
        <taxon>Pseudomonadota</taxon>
        <taxon>Gammaproteobacteria</taxon>
        <taxon>Moraxellales</taxon>
        <taxon>Moraxellaceae</taxon>
        <taxon>Acinetobacter</taxon>
    </lineage>
</organism>
<dbReference type="EMBL" id="CP059558">
    <property type="protein sequence ID" value="QUY36887.1"/>
    <property type="molecule type" value="Genomic_DNA"/>
</dbReference>
<proteinExistence type="inferred from homology"/>
<comment type="similarity">
    <text evidence="1 3">Belongs to the N-Me-Phe pilin family.</text>
</comment>
<dbReference type="PANTHER" id="PTHR30093">
    <property type="entry name" value="GENERAL SECRETION PATHWAY PROTEIN G"/>
    <property type="match status" value="1"/>
</dbReference>
<keyword evidence="4" id="KW-1133">Transmembrane helix</keyword>
<dbReference type="PROSITE" id="PS00409">
    <property type="entry name" value="PROKAR_NTER_METHYL"/>
    <property type="match status" value="1"/>
</dbReference>
<dbReference type="AlphaFoldDB" id="A0AAX1MK80"/>
<dbReference type="InterPro" id="IPR012902">
    <property type="entry name" value="N_methyl_site"/>
</dbReference>
<dbReference type="Proteomes" id="UP000679388">
    <property type="component" value="Chromosome"/>
</dbReference>
<dbReference type="PANTHER" id="PTHR30093:SF34">
    <property type="entry name" value="PREPILIN PEPTIDASE-DEPENDENT PROTEIN D"/>
    <property type="match status" value="1"/>
</dbReference>
<keyword evidence="4" id="KW-0472">Membrane</keyword>
<dbReference type="Pfam" id="PF00114">
    <property type="entry name" value="Pilin"/>
    <property type="match status" value="1"/>
</dbReference>
<dbReference type="GO" id="GO:0007155">
    <property type="term" value="P:cell adhesion"/>
    <property type="evidence" value="ECO:0007669"/>
    <property type="project" value="InterPro"/>
</dbReference>
<evidence type="ECO:0000313" key="6">
    <source>
        <dbReference type="Proteomes" id="UP000679388"/>
    </source>
</evidence>
<evidence type="ECO:0000256" key="3">
    <source>
        <dbReference type="RuleBase" id="RU000389"/>
    </source>
</evidence>